<proteinExistence type="inferred from homology"/>
<keyword evidence="4" id="KW-0833">Ubl conjugation pathway</keyword>
<evidence type="ECO:0000256" key="2">
    <source>
        <dbReference type="ARBA" id="ARBA00021099"/>
    </source>
</evidence>
<evidence type="ECO:0000256" key="7">
    <source>
        <dbReference type="ARBA" id="ARBA00029833"/>
    </source>
</evidence>
<keyword evidence="5" id="KW-0813">Transport</keyword>
<evidence type="ECO:0000256" key="6">
    <source>
        <dbReference type="ARBA" id="ARBA00023006"/>
    </source>
</evidence>
<gene>
    <name evidence="8" type="ORF">RDB_LOCUS149978</name>
</gene>
<evidence type="ECO:0000256" key="1">
    <source>
        <dbReference type="ARBA" id="ARBA00005696"/>
    </source>
</evidence>
<evidence type="ECO:0000256" key="4">
    <source>
        <dbReference type="ARBA" id="ARBA00022786"/>
    </source>
</evidence>
<protein>
    <recommendedName>
        <fullName evidence="2">Ubiquitin-like-conjugating enzyme ATG10</fullName>
    </recommendedName>
    <alternativeName>
        <fullName evidence="7">Autophagy-related protein 10</fullName>
    </alternativeName>
</protein>
<dbReference type="PANTHER" id="PTHR14957:SF1">
    <property type="entry name" value="UBIQUITIN-LIKE-CONJUGATING ENZYME ATG10"/>
    <property type="match status" value="1"/>
</dbReference>
<dbReference type="PANTHER" id="PTHR14957">
    <property type="entry name" value="UBIQUITIN-LIKE-CONJUGATING ENZYME ATG10"/>
    <property type="match status" value="1"/>
</dbReference>
<evidence type="ECO:0000256" key="5">
    <source>
        <dbReference type="ARBA" id="ARBA00022927"/>
    </source>
</evidence>
<accession>A0A8H3DDD6</accession>
<dbReference type="GO" id="GO:0032446">
    <property type="term" value="P:protein modification by small protein conjugation"/>
    <property type="evidence" value="ECO:0007669"/>
    <property type="project" value="TreeGrafter"/>
</dbReference>
<evidence type="ECO:0000313" key="8">
    <source>
        <dbReference type="EMBL" id="CAE6522043.1"/>
    </source>
</evidence>
<keyword evidence="5" id="KW-0653">Protein transport</keyword>
<name>A0A8H3DDD6_9AGAM</name>
<keyword evidence="3" id="KW-0808">Transferase</keyword>
<dbReference type="GO" id="GO:0061651">
    <property type="term" value="F:Atg12 conjugating enzyme activity"/>
    <property type="evidence" value="ECO:0007669"/>
    <property type="project" value="TreeGrafter"/>
</dbReference>
<organism evidence="8 9">
    <name type="scientific">Rhizoctonia solani</name>
    <dbReference type="NCBI Taxonomy" id="456999"/>
    <lineage>
        <taxon>Eukaryota</taxon>
        <taxon>Fungi</taxon>
        <taxon>Dikarya</taxon>
        <taxon>Basidiomycota</taxon>
        <taxon>Agaricomycotina</taxon>
        <taxon>Agaricomycetes</taxon>
        <taxon>Cantharellales</taxon>
        <taxon>Ceratobasidiaceae</taxon>
        <taxon>Rhizoctonia</taxon>
    </lineage>
</organism>
<evidence type="ECO:0000313" key="9">
    <source>
        <dbReference type="Proteomes" id="UP000663853"/>
    </source>
</evidence>
<dbReference type="InterPro" id="IPR007135">
    <property type="entry name" value="Atg3/Atg10"/>
</dbReference>
<dbReference type="Proteomes" id="UP000663853">
    <property type="component" value="Unassembled WGS sequence"/>
</dbReference>
<sequence length="234" mass="26037">MEPPATLSRDEFNRACQVFLHELPQGPDGVNSAQYVGFGSWNWTGHSSIPGWGYLTRISSSKVLKIVDDAQDNALVEDDYELIEHDDEACAPTSDEVVERVYFHESIIWHPTYMVPAYYFQVVDGGGTPVPLAQVVNTARFRRRTLLDTAGEVAEYGIQPTETGNAQFPLLSQGDHPITGASHWYFHPCETSASVKEILGQTLDVPWDPSNPKCLLCWLKAWLAVLTTAVDLNN</sequence>
<dbReference type="EMBL" id="CAJMXA010003887">
    <property type="protein sequence ID" value="CAE6522043.1"/>
    <property type="molecule type" value="Genomic_DNA"/>
</dbReference>
<dbReference type="GO" id="GO:0005829">
    <property type="term" value="C:cytosol"/>
    <property type="evidence" value="ECO:0007669"/>
    <property type="project" value="TreeGrafter"/>
</dbReference>
<evidence type="ECO:0000256" key="3">
    <source>
        <dbReference type="ARBA" id="ARBA00022679"/>
    </source>
</evidence>
<keyword evidence="6" id="KW-0072">Autophagy</keyword>
<dbReference type="GO" id="GO:0000422">
    <property type="term" value="P:autophagy of mitochondrion"/>
    <property type="evidence" value="ECO:0007669"/>
    <property type="project" value="TreeGrafter"/>
</dbReference>
<comment type="caution">
    <text evidence="8">The sequence shown here is derived from an EMBL/GenBank/DDBJ whole genome shotgun (WGS) entry which is preliminary data.</text>
</comment>
<dbReference type="GO" id="GO:0000045">
    <property type="term" value="P:autophagosome assembly"/>
    <property type="evidence" value="ECO:0007669"/>
    <property type="project" value="TreeGrafter"/>
</dbReference>
<comment type="similarity">
    <text evidence="1">Belongs to the ATG10 family.</text>
</comment>
<dbReference type="AlphaFoldDB" id="A0A8H3DDD6"/>
<dbReference type="Pfam" id="PF03987">
    <property type="entry name" value="Autophagy_act_C"/>
    <property type="match status" value="1"/>
</dbReference>
<dbReference type="GO" id="GO:0015031">
    <property type="term" value="P:protein transport"/>
    <property type="evidence" value="ECO:0007669"/>
    <property type="project" value="UniProtKB-KW"/>
</dbReference>
<reference evidence="8" key="1">
    <citation type="submission" date="2021-01" db="EMBL/GenBank/DDBJ databases">
        <authorList>
            <person name="Kaushik A."/>
        </authorList>
    </citation>
    <scope>NUCLEOTIDE SEQUENCE</scope>
    <source>
        <strain evidence="8">AG6-10EEA</strain>
    </source>
</reference>
<dbReference type="Gene3D" id="3.30.1460.50">
    <property type="match status" value="1"/>
</dbReference>